<dbReference type="Gene3D" id="2.40.70.10">
    <property type="entry name" value="Acid Proteases"/>
    <property type="match status" value="1"/>
</dbReference>
<keyword evidence="1" id="KW-0732">Signal</keyword>
<organism evidence="2 3">
    <name type="scientific">Furculomyces boomerangus</name>
    <dbReference type="NCBI Taxonomy" id="61424"/>
    <lineage>
        <taxon>Eukaryota</taxon>
        <taxon>Fungi</taxon>
        <taxon>Fungi incertae sedis</taxon>
        <taxon>Zoopagomycota</taxon>
        <taxon>Kickxellomycotina</taxon>
        <taxon>Harpellomycetes</taxon>
        <taxon>Harpellales</taxon>
        <taxon>Harpellaceae</taxon>
        <taxon>Furculomyces</taxon>
    </lineage>
</organism>
<dbReference type="STRING" id="61424.A0A2T9Z499"/>
<protein>
    <recommendedName>
        <fullName evidence="4">Peptidase A1 domain-containing protein</fullName>
    </recommendedName>
</protein>
<evidence type="ECO:0000256" key="1">
    <source>
        <dbReference type="SAM" id="SignalP"/>
    </source>
</evidence>
<keyword evidence="3" id="KW-1185">Reference proteome</keyword>
<dbReference type="Proteomes" id="UP000245699">
    <property type="component" value="Unassembled WGS sequence"/>
</dbReference>
<name>A0A2T9Z499_9FUNG</name>
<sequence>MRFSLLFVSQLLAFGLCSEESKEDINVFGQSQNGIDIDKQRTRFPDTDIDSVNMVRIGDMYYVPILAGTPPQYILTLPDTQIQTTIFADLLCINCYSGVNIWPKFSNYQSSTFKTIQRVFGRNDRYYSEYGYFGYETVSIGSKTLEKAILDITTNMTDVPKYFYSGTRYLSTEYLIPNPSLHNVYNTGVLGLGYPLENISNDVFFSRNNSILNFLGEKKFVTIDLREDGGKFSLGLKKNTNETIVWTKPDGNAGFGFKLDSYTFANGILPLTDMTAEVNPRYEEIYMDSDIAYKINTYAIKQYPNCTGFNGKHIAAFTSGNYTLKLFPQYFMELEEGALYRVLVAYSVYKSMYYLFLDPLRKIPDPWWARFTAIPYAITRINGEITRYSMKLQKKYGPVVRV</sequence>
<reference evidence="2 3" key="1">
    <citation type="journal article" date="2018" name="MBio">
        <title>Comparative Genomics Reveals the Core Gene Toolbox for the Fungus-Insect Symbiosis.</title>
        <authorList>
            <person name="Wang Y."/>
            <person name="Stata M."/>
            <person name="Wang W."/>
            <person name="Stajich J.E."/>
            <person name="White M.M."/>
            <person name="Moncalvo J.M."/>
        </authorList>
    </citation>
    <scope>NUCLEOTIDE SEQUENCE [LARGE SCALE GENOMIC DNA]</scope>
    <source>
        <strain evidence="2 3">AUS-77-4</strain>
    </source>
</reference>
<accession>A0A2T9Z499</accession>
<evidence type="ECO:0008006" key="4">
    <source>
        <dbReference type="Google" id="ProtNLM"/>
    </source>
</evidence>
<feature type="signal peptide" evidence="1">
    <location>
        <begin position="1"/>
        <end position="17"/>
    </location>
</feature>
<dbReference type="OrthoDB" id="1470350at2759"/>
<evidence type="ECO:0000313" key="3">
    <source>
        <dbReference type="Proteomes" id="UP000245699"/>
    </source>
</evidence>
<evidence type="ECO:0000313" key="2">
    <source>
        <dbReference type="EMBL" id="PVU99420.1"/>
    </source>
</evidence>
<comment type="caution">
    <text evidence="2">The sequence shown here is derived from an EMBL/GenBank/DDBJ whole genome shotgun (WGS) entry which is preliminary data.</text>
</comment>
<dbReference type="InterPro" id="IPR021109">
    <property type="entry name" value="Peptidase_aspartic_dom_sf"/>
</dbReference>
<proteinExistence type="predicted"/>
<dbReference type="SUPFAM" id="SSF50630">
    <property type="entry name" value="Acid proteases"/>
    <property type="match status" value="1"/>
</dbReference>
<feature type="chain" id="PRO_5015520069" description="Peptidase A1 domain-containing protein" evidence="1">
    <location>
        <begin position="18"/>
        <end position="402"/>
    </location>
</feature>
<dbReference type="EMBL" id="MBFT01000037">
    <property type="protein sequence ID" value="PVU99420.1"/>
    <property type="molecule type" value="Genomic_DNA"/>
</dbReference>
<gene>
    <name evidence="2" type="ORF">BB559_000745</name>
</gene>
<dbReference type="AlphaFoldDB" id="A0A2T9Z499"/>